<accession>A0A9Q3W700</accession>
<evidence type="ECO:0000313" key="3">
    <source>
        <dbReference type="EMBL" id="MCE7510303.1"/>
    </source>
</evidence>
<keyword evidence="1" id="KW-0472">Membrane</keyword>
<dbReference type="InterPro" id="IPR032623">
    <property type="entry name" value="FecR_N"/>
</dbReference>
<dbReference type="RefSeq" id="WP_080530343.1">
    <property type="nucleotide sequence ID" value="NZ_CP012331.1"/>
</dbReference>
<dbReference type="AlphaFoldDB" id="A0A9Q3W700"/>
<dbReference type="InterPro" id="IPR012373">
    <property type="entry name" value="Ferrdict_sens_TM"/>
</dbReference>
<feature type="domain" description="FecR N-terminal" evidence="2">
    <location>
        <begin position="24"/>
        <end position="66"/>
    </location>
</feature>
<dbReference type="PANTHER" id="PTHR30273:SF2">
    <property type="entry name" value="PROTEIN FECR"/>
    <property type="match status" value="1"/>
</dbReference>
<dbReference type="GO" id="GO:0016989">
    <property type="term" value="F:sigma factor antagonist activity"/>
    <property type="evidence" value="ECO:0007669"/>
    <property type="project" value="TreeGrafter"/>
</dbReference>
<organism evidence="3 4">
    <name type="scientific">Alloalcanivorax xenomutans</name>
    <dbReference type="NCBI Taxonomy" id="1094342"/>
    <lineage>
        <taxon>Bacteria</taxon>
        <taxon>Pseudomonadati</taxon>
        <taxon>Pseudomonadota</taxon>
        <taxon>Gammaproteobacteria</taxon>
        <taxon>Oceanospirillales</taxon>
        <taxon>Alcanivoracaceae</taxon>
        <taxon>Alloalcanivorax</taxon>
    </lineage>
</organism>
<sequence length="333" mass="36251">MSDALPGSLRQYADRHGLDVDSLQAALDWQVLFWSGEQQPADQERWHHWLNAKAEHRHAWDAVARMAGTLGALSPRVARHTLKQPSSAGRRRVLGTLALAGLGSMLMFAGTGGGLWQRAMADYRCARGEQQRFRLEDGSSLILNTASAVSVDFGHGRRRISLVPESEIALDTRPSALHDTGPLSLALPAALLSLQNAWLTARDLGQGAGTVAVLAGGAQLVTAYPRQGAITLNAGQQVHFDPGGLSVTPLSRQRALAWTRGVLQADRWRLADFLDELSRYRNGVLYCDDEVADLIVSGAYPVRDTDYVLESLARALPVAIHYRTPWLVRVGAV</sequence>
<feature type="transmembrane region" description="Helical" evidence="1">
    <location>
        <begin position="93"/>
        <end position="116"/>
    </location>
</feature>
<gene>
    <name evidence="3" type="ORF">LZG35_16810</name>
</gene>
<keyword evidence="1" id="KW-1133">Transmembrane helix</keyword>
<dbReference type="EMBL" id="JAJVKT010000022">
    <property type="protein sequence ID" value="MCE7510303.1"/>
    <property type="molecule type" value="Genomic_DNA"/>
</dbReference>
<proteinExistence type="predicted"/>
<dbReference type="PANTHER" id="PTHR30273">
    <property type="entry name" value="PERIPLASMIC SIGNAL SENSOR AND SIGMA FACTOR ACTIVATOR FECR-RELATED"/>
    <property type="match status" value="1"/>
</dbReference>
<reference evidence="3" key="1">
    <citation type="submission" date="2022-01" db="EMBL/GenBank/DDBJ databases">
        <authorList>
            <person name="Karlyshev A.V."/>
            <person name="Jaspars M."/>
        </authorList>
    </citation>
    <scope>NUCLEOTIDE SEQUENCE</scope>
    <source>
        <strain evidence="3">AGSA3-2</strain>
    </source>
</reference>
<dbReference type="Pfam" id="PF16220">
    <property type="entry name" value="DUF4880"/>
    <property type="match status" value="1"/>
</dbReference>
<dbReference type="Proteomes" id="UP001107961">
    <property type="component" value="Unassembled WGS sequence"/>
</dbReference>
<name>A0A9Q3W700_9GAMM</name>
<evidence type="ECO:0000256" key="1">
    <source>
        <dbReference type="SAM" id="Phobius"/>
    </source>
</evidence>
<evidence type="ECO:0000313" key="4">
    <source>
        <dbReference type="Proteomes" id="UP001107961"/>
    </source>
</evidence>
<dbReference type="KEGG" id="axe:P40_02425"/>
<dbReference type="PIRSF" id="PIRSF018266">
    <property type="entry name" value="FecR"/>
    <property type="match status" value="1"/>
</dbReference>
<keyword evidence="1" id="KW-0812">Transmembrane</keyword>
<evidence type="ECO:0000259" key="2">
    <source>
        <dbReference type="Pfam" id="PF16220"/>
    </source>
</evidence>
<protein>
    <submittedName>
        <fullName evidence="3">DUF4880 domain-containing protein</fullName>
    </submittedName>
</protein>
<dbReference type="Gene3D" id="2.60.120.1440">
    <property type="match status" value="1"/>
</dbReference>
<keyword evidence="4" id="KW-1185">Reference proteome</keyword>
<comment type="caution">
    <text evidence="3">The sequence shown here is derived from an EMBL/GenBank/DDBJ whole genome shotgun (WGS) entry which is preliminary data.</text>
</comment>